<evidence type="ECO:0000256" key="1">
    <source>
        <dbReference type="SAM" id="MobiDB-lite"/>
    </source>
</evidence>
<gene>
    <name evidence="3" type="ORF">RRG08_052261</name>
</gene>
<comment type="caution">
    <text evidence="3">The sequence shown here is derived from an EMBL/GenBank/DDBJ whole genome shotgun (WGS) entry which is preliminary data.</text>
</comment>
<dbReference type="InterPro" id="IPR029526">
    <property type="entry name" value="PGBD"/>
</dbReference>
<keyword evidence="4" id="KW-1185">Reference proteome</keyword>
<accession>A0AAE0ZZF2</accession>
<organism evidence="3 4">
    <name type="scientific">Elysia crispata</name>
    <name type="common">lettuce slug</name>
    <dbReference type="NCBI Taxonomy" id="231223"/>
    <lineage>
        <taxon>Eukaryota</taxon>
        <taxon>Metazoa</taxon>
        <taxon>Spiralia</taxon>
        <taxon>Lophotrochozoa</taxon>
        <taxon>Mollusca</taxon>
        <taxon>Gastropoda</taxon>
        <taxon>Heterobranchia</taxon>
        <taxon>Euthyneura</taxon>
        <taxon>Panpulmonata</taxon>
        <taxon>Sacoglossa</taxon>
        <taxon>Placobranchoidea</taxon>
        <taxon>Plakobranchidae</taxon>
        <taxon>Elysia</taxon>
    </lineage>
</organism>
<proteinExistence type="predicted"/>
<evidence type="ECO:0000313" key="4">
    <source>
        <dbReference type="Proteomes" id="UP001283361"/>
    </source>
</evidence>
<reference evidence="3" key="1">
    <citation type="journal article" date="2023" name="G3 (Bethesda)">
        <title>A reference genome for the long-term kleptoplast-retaining sea slug Elysia crispata morphotype clarki.</title>
        <authorList>
            <person name="Eastman K.E."/>
            <person name="Pendleton A.L."/>
            <person name="Shaikh M.A."/>
            <person name="Suttiyut T."/>
            <person name="Ogas R."/>
            <person name="Tomko P."/>
            <person name="Gavelis G."/>
            <person name="Widhalm J.R."/>
            <person name="Wisecaver J.H."/>
        </authorList>
    </citation>
    <scope>NUCLEOTIDE SEQUENCE</scope>
    <source>
        <strain evidence="3">ECLA1</strain>
    </source>
</reference>
<evidence type="ECO:0000259" key="2">
    <source>
        <dbReference type="Pfam" id="PF13843"/>
    </source>
</evidence>
<protein>
    <recommendedName>
        <fullName evidence="2">PiggyBac transposable element-derived protein domain-containing protein</fullName>
    </recommendedName>
</protein>
<sequence length="116" mass="13625">MSNSEENIDLNDSQTTRGQDQERYNEVRYLTAASTPLPLHPFLAAFFPKGAFFKLFFTLELVQQLCNFTNEYMEATKHLRPSLAKNWNKLTPDEFHIFIGLLIYFSIVKLLRLELY</sequence>
<dbReference type="Proteomes" id="UP001283361">
    <property type="component" value="Unassembled WGS sequence"/>
</dbReference>
<dbReference type="Pfam" id="PF13843">
    <property type="entry name" value="DDE_Tnp_1_7"/>
    <property type="match status" value="1"/>
</dbReference>
<dbReference type="EMBL" id="JAWDGP010003009">
    <property type="protein sequence ID" value="KAK3778113.1"/>
    <property type="molecule type" value="Genomic_DNA"/>
</dbReference>
<feature type="compositionally biased region" description="Polar residues" evidence="1">
    <location>
        <begin position="1"/>
        <end position="18"/>
    </location>
</feature>
<feature type="domain" description="PiggyBac transposable element-derived protein" evidence="2">
    <location>
        <begin position="52"/>
        <end position="114"/>
    </location>
</feature>
<name>A0AAE0ZZF2_9GAST</name>
<dbReference type="AlphaFoldDB" id="A0AAE0ZZF2"/>
<evidence type="ECO:0000313" key="3">
    <source>
        <dbReference type="EMBL" id="KAK3778113.1"/>
    </source>
</evidence>
<feature type="region of interest" description="Disordered" evidence="1">
    <location>
        <begin position="1"/>
        <end position="22"/>
    </location>
</feature>